<dbReference type="PANTHER" id="PTHR30606">
    <property type="entry name" value="LIPID A BIOSYNTHESIS LAUROYL ACYLTRANSFERASE"/>
    <property type="match status" value="1"/>
</dbReference>
<keyword evidence="7" id="KW-0812">Transmembrane</keyword>
<dbReference type="AlphaFoldDB" id="A0A5B8VGM2"/>
<keyword evidence="5 7" id="KW-0472">Membrane</keyword>
<dbReference type="GO" id="GO:0005886">
    <property type="term" value="C:plasma membrane"/>
    <property type="evidence" value="ECO:0007669"/>
    <property type="project" value="UniProtKB-SubCell"/>
</dbReference>
<dbReference type="PANTHER" id="PTHR30606:SF10">
    <property type="entry name" value="PHOSPHATIDYLINOSITOL MANNOSIDE ACYLTRANSFERASE"/>
    <property type="match status" value="1"/>
</dbReference>
<evidence type="ECO:0000256" key="7">
    <source>
        <dbReference type="SAM" id="Phobius"/>
    </source>
</evidence>
<name>A0A5B8VGM2_9BACT</name>
<dbReference type="Pfam" id="PF03279">
    <property type="entry name" value="Lip_A_acyltrans"/>
    <property type="match status" value="1"/>
</dbReference>
<accession>A0A5B8VGM2</accession>
<dbReference type="KEGG" id="agi:FSB73_02635"/>
<evidence type="ECO:0000256" key="4">
    <source>
        <dbReference type="ARBA" id="ARBA00022679"/>
    </source>
</evidence>
<keyword evidence="7" id="KW-1133">Transmembrane helix</keyword>
<keyword evidence="9" id="KW-1185">Reference proteome</keyword>
<dbReference type="RefSeq" id="WP_146780008.1">
    <property type="nucleotide sequence ID" value="NZ_CP042434.1"/>
</dbReference>
<sequence>MYYIVYGFLYLISLLPFRVLYAISDFTGFILYRIVRYRKQVILNNLKIAFPEKSDAQRALICKQFYYRFTDNFVELIKLISLPVKAINRRFKRDHETIHALYNEGVSIDFVLGHFFNWEWCNLSYSYQNPYKQIVVYAHVSSPIAERLMQKIRGRFGTVLIDSKKFKEQFKPYINERKAFVLVADQNPRFLKSAYWLPFFGRLTPFAKGPDANSRLMNNAVVFCNIKRIKRGYYTTELKCITKAAGSFEKGEITLKTAALLENNIREDPPGYLWSHRRWKHTFTPDRDARNLLQTDQMNHSN</sequence>
<dbReference type="EMBL" id="CP042434">
    <property type="protein sequence ID" value="QEC70747.1"/>
    <property type="molecule type" value="Genomic_DNA"/>
</dbReference>
<evidence type="ECO:0000256" key="5">
    <source>
        <dbReference type="ARBA" id="ARBA00023136"/>
    </source>
</evidence>
<keyword evidence="2" id="KW-1003">Cell membrane</keyword>
<reference evidence="8 9" key="1">
    <citation type="journal article" date="2017" name="Int. J. Syst. Evol. Microbiol.">
        <title>Arachidicoccus ginsenosidivorans sp. nov., with ginsenoside-converting activity isolated from ginseng cultivating soil.</title>
        <authorList>
            <person name="Siddiqi M.Z."/>
            <person name="Aslam Z."/>
            <person name="Im W.T."/>
        </authorList>
    </citation>
    <scope>NUCLEOTIDE SEQUENCE [LARGE SCALE GENOMIC DNA]</scope>
    <source>
        <strain evidence="8 9">Gsoil 809</strain>
    </source>
</reference>
<organism evidence="8 9">
    <name type="scientific">Arachidicoccus ginsenosidivorans</name>
    <dbReference type="NCBI Taxonomy" id="496057"/>
    <lineage>
        <taxon>Bacteria</taxon>
        <taxon>Pseudomonadati</taxon>
        <taxon>Bacteroidota</taxon>
        <taxon>Chitinophagia</taxon>
        <taxon>Chitinophagales</taxon>
        <taxon>Chitinophagaceae</taxon>
        <taxon>Arachidicoccus</taxon>
    </lineage>
</organism>
<keyword evidence="4 8" id="KW-0808">Transferase</keyword>
<evidence type="ECO:0000313" key="9">
    <source>
        <dbReference type="Proteomes" id="UP000321291"/>
    </source>
</evidence>
<feature type="transmembrane region" description="Helical" evidence="7">
    <location>
        <begin position="6"/>
        <end position="32"/>
    </location>
</feature>
<evidence type="ECO:0000256" key="3">
    <source>
        <dbReference type="ARBA" id="ARBA00022519"/>
    </source>
</evidence>
<dbReference type="GO" id="GO:0009247">
    <property type="term" value="P:glycolipid biosynthetic process"/>
    <property type="evidence" value="ECO:0007669"/>
    <property type="project" value="UniProtKB-ARBA"/>
</dbReference>
<evidence type="ECO:0000256" key="2">
    <source>
        <dbReference type="ARBA" id="ARBA00022475"/>
    </source>
</evidence>
<evidence type="ECO:0000256" key="6">
    <source>
        <dbReference type="ARBA" id="ARBA00023315"/>
    </source>
</evidence>
<proteinExistence type="predicted"/>
<evidence type="ECO:0000256" key="1">
    <source>
        <dbReference type="ARBA" id="ARBA00004533"/>
    </source>
</evidence>
<dbReference type="Proteomes" id="UP000321291">
    <property type="component" value="Chromosome"/>
</dbReference>
<comment type="subcellular location">
    <subcellularLocation>
        <location evidence="1">Cell inner membrane</location>
    </subcellularLocation>
</comment>
<dbReference type="GO" id="GO:0016746">
    <property type="term" value="F:acyltransferase activity"/>
    <property type="evidence" value="ECO:0007669"/>
    <property type="project" value="UniProtKB-KW"/>
</dbReference>
<evidence type="ECO:0000313" key="8">
    <source>
        <dbReference type="EMBL" id="QEC70747.1"/>
    </source>
</evidence>
<dbReference type="CDD" id="cd07984">
    <property type="entry name" value="LPLAT_LABLAT-like"/>
    <property type="match status" value="1"/>
</dbReference>
<keyword evidence="3" id="KW-0997">Cell inner membrane</keyword>
<keyword evidence="6 8" id="KW-0012">Acyltransferase</keyword>
<dbReference type="InterPro" id="IPR004960">
    <property type="entry name" value="LipA_acyltrans"/>
</dbReference>
<protein>
    <submittedName>
        <fullName evidence="8">Lipid A biosynthesis acyltransferase</fullName>
    </submittedName>
</protein>
<dbReference type="OrthoDB" id="9801955at2"/>
<gene>
    <name evidence="8" type="ORF">FSB73_02635</name>
</gene>